<gene>
    <name evidence="9" type="ORF">J2S15_002909</name>
</gene>
<proteinExistence type="inferred from homology"/>
<keyword evidence="4 6" id="KW-0238">DNA-binding</keyword>
<evidence type="ECO:0000259" key="8">
    <source>
        <dbReference type="Pfam" id="PF08281"/>
    </source>
</evidence>
<keyword evidence="2 6" id="KW-0805">Transcription regulation</keyword>
<dbReference type="Pfam" id="PF08281">
    <property type="entry name" value="Sigma70_r4_2"/>
    <property type="match status" value="1"/>
</dbReference>
<comment type="similarity">
    <text evidence="1 6">Belongs to the sigma-70 factor family. ECF subfamily.</text>
</comment>
<dbReference type="PANTHER" id="PTHR43133">
    <property type="entry name" value="RNA POLYMERASE ECF-TYPE SIGMA FACTO"/>
    <property type="match status" value="1"/>
</dbReference>
<evidence type="ECO:0000256" key="3">
    <source>
        <dbReference type="ARBA" id="ARBA00023082"/>
    </source>
</evidence>
<name>A0ABU0E5R6_9FIRM</name>
<keyword evidence="5 6" id="KW-0804">Transcription</keyword>
<evidence type="ECO:0000313" key="9">
    <source>
        <dbReference type="EMBL" id="MDQ0362156.1"/>
    </source>
</evidence>
<dbReference type="InterPro" id="IPR000838">
    <property type="entry name" value="RNA_pol_sigma70_ECF_CS"/>
</dbReference>
<reference evidence="9 10" key="1">
    <citation type="submission" date="2023-07" db="EMBL/GenBank/DDBJ databases">
        <title>Genomic Encyclopedia of Type Strains, Phase IV (KMG-IV): sequencing the most valuable type-strain genomes for metagenomic binning, comparative biology and taxonomic classification.</title>
        <authorList>
            <person name="Goeker M."/>
        </authorList>
    </citation>
    <scope>NUCLEOTIDE SEQUENCE [LARGE SCALE GENOMIC DNA]</scope>
    <source>
        <strain evidence="9 10">DSM 16784</strain>
    </source>
</reference>
<dbReference type="InterPro" id="IPR013324">
    <property type="entry name" value="RNA_pol_sigma_r3/r4-like"/>
</dbReference>
<dbReference type="RefSeq" id="WP_307409508.1">
    <property type="nucleotide sequence ID" value="NZ_JAUSUR010000005.1"/>
</dbReference>
<dbReference type="Gene3D" id="1.10.10.10">
    <property type="entry name" value="Winged helix-like DNA-binding domain superfamily/Winged helix DNA-binding domain"/>
    <property type="match status" value="1"/>
</dbReference>
<dbReference type="SUPFAM" id="SSF88946">
    <property type="entry name" value="Sigma2 domain of RNA polymerase sigma factors"/>
    <property type="match status" value="1"/>
</dbReference>
<dbReference type="SUPFAM" id="SSF88659">
    <property type="entry name" value="Sigma3 and sigma4 domains of RNA polymerase sigma factors"/>
    <property type="match status" value="1"/>
</dbReference>
<evidence type="ECO:0000256" key="2">
    <source>
        <dbReference type="ARBA" id="ARBA00023015"/>
    </source>
</evidence>
<feature type="domain" description="RNA polymerase sigma-70 region 2" evidence="7">
    <location>
        <begin position="23"/>
        <end position="81"/>
    </location>
</feature>
<comment type="caution">
    <text evidence="9">The sequence shown here is derived from an EMBL/GenBank/DDBJ whole genome shotgun (WGS) entry which is preliminary data.</text>
</comment>
<dbReference type="NCBIfam" id="TIGR02937">
    <property type="entry name" value="sigma70-ECF"/>
    <property type="match status" value="1"/>
</dbReference>
<protein>
    <recommendedName>
        <fullName evidence="6">RNA polymerase sigma factor</fullName>
    </recommendedName>
</protein>
<evidence type="ECO:0000256" key="4">
    <source>
        <dbReference type="ARBA" id="ARBA00023125"/>
    </source>
</evidence>
<dbReference type="PROSITE" id="PS01063">
    <property type="entry name" value="SIGMA70_ECF"/>
    <property type="match status" value="1"/>
</dbReference>
<dbReference type="InterPro" id="IPR036388">
    <property type="entry name" value="WH-like_DNA-bd_sf"/>
</dbReference>
<keyword evidence="10" id="KW-1185">Reference proteome</keyword>
<organism evidence="9 10">
    <name type="scientific">Breznakia pachnodae</name>
    <dbReference type="NCBI Taxonomy" id="265178"/>
    <lineage>
        <taxon>Bacteria</taxon>
        <taxon>Bacillati</taxon>
        <taxon>Bacillota</taxon>
        <taxon>Erysipelotrichia</taxon>
        <taxon>Erysipelotrichales</taxon>
        <taxon>Erysipelotrichaceae</taxon>
        <taxon>Breznakia</taxon>
    </lineage>
</organism>
<dbReference type="InterPro" id="IPR013249">
    <property type="entry name" value="RNA_pol_sigma70_r4_t2"/>
</dbReference>
<dbReference type="InterPro" id="IPR013325">
    <property type="entry name" value="RNA_pol_sigma_r2"/>
</dbReference>
<keyword evidence="3 6" id="KW-0731">Sigma factor</keyword>
<dbReference type="PANTHER" id="PTHR43133:SF51">
    <property type="entry name" value="RNA POLYMERASE SIGMA FACTOR"/>
    <property type="match status" value="1"/>
</dbReference>
<dbReference type="EMBL" id="JAUSUR010000005">
    <property type="protein sequence ID" value="MDQ0362156.1"/>
    <property type="molecule type" value="Genomic_DNA"/>
</dbReference>
<sequence length="426" mass="48913">MKRINVKYVKEFQNGSIEAFEKIYRYYNRPLYYFLYSILNSDADTEEVLQLTFIRVYKKIHHLKKPDSFQSWLYRIAYTQAMSLHVKERNQVALDAETNLEEVISDKTDVEIEYNGKELKDLLVEEVNNLSPKLREVAILKYFEDMAVKEIAIVLDIPIGTVKSRLSAIRDIIKPALREQGFLSSRIYSFIFTPFVIDIFEELYTSVNYQETFDSIYNNITNGNHEVGAIAATASTGKYFFDSVLAKVLLTTSVVGISTITYQSVVSSEPSIVEEIRYYSELTNKSVEVSVILDTANEVNNYTVTYGDSEIKTTKQDNQIKFVAEDNGEYQINVEDFQDVITIDSIDKVPPVLSEVTYTDDTLIFDVSDNVELDYSTSYIEKDGKQYAIDKSHKLQGDFEGALQFYLFDTAQNKATYEVAIQQKSE</sequence>
<evidence type="ECO:0000256" key="6">
    <source>
        <dbReference type="RuleBase" id="RU000716"/>
    </source>
</evidence>
<dbReference type="CDD" id="cd06171">
    <property type="entry name" value="Sigma70_r4"/>
    <property type="match status" value="1"/>
</dbReference>
<feature type="domain" description="RNA polymerase sigma factor 70 region 4 type 2" evidence="8">
    <location>
        <begin position="122"/>
        <end position="169"/>
    </location>
</feature>
<evidence type="ECO:0000313" key="10">
    <source>
        <dbReference type="Proteomes" id="UP001230220"/>
    </source>
</evidence>
<dbReference type="InterPro" id="IPR014284">
    <property type="entry name" value="RNA_pol_sigma-70_dom"/>
</dbReference>
<evidence type="ECO:0000259" key="7">
    <source>
        <dbReference type="Pfam" id="PF04542"/>
    </source>
</evidence>
<dbReference type="Gene3D" id="1.10.1740.10">
    <property type="match status" value="1"/>
</dbReference>
<dbReference type="Proteomes" id="UP001230220">
    <property type="component" value="Unassembled WGS sequence"/>
</dbReference>
<dbReference type="InterPro" id="IPR007627">
    <property type="entry name" value="RNA_pol_sigma70_r2"/>
</dbReference>
<evidence type="ECO:0000256" key="5">
    <source>
        <dbReference type="ARBA" id="ARBA00023163"/>
    </source>
</evidence>
<accession>A0ABU0E5R6</accession>
<evidence type="ECO:0000256" key="1">
    <source>
        <dbReference type="ARBA" id="ARBA00010641"/>
    </source>
</evidence>
<dbReference type="InterPro" id="IPR039425">
    <property type="entry name" value="RNA_pol_sigma-70-like"/>
</dbReference>
<dbReference type="Pfam" id="PF04542">
    <property type="entry name" value="Sigma70_r2"/>
    <property type="match status" value="1"/>
</dbReference>